<evidence type="ECO:0000313" key="3">
    <source>
        <dbReference type="EMBL" id="API60238.1"/>
    </source>
</evidence>
<dbReference type="InterPro" id="IPR036866">
    <property type="entry name" value="RibonucZ/Hydroxyglut_hydro"/>
</dbReference>
<feature type="signal peptide" evidence="1">
    <location>
        <begin position="1"/>
        <end position="22"/>
    </location>
</feature>
<dbReference type="RefSeq" id="WP_072597936.1">
    <property type="nucleotide sequence ID" value="NZ_CP018221.1"/>
</dbReference>
<dbReference type="KEGG" id="sphj:BSL82_13835"/>
<gene>
    <name evidence="3" type="ORF">BSL82_13835</name>
</gene>
<sequence>MFRLLTLSLAAALVSLSSPAHAQVRTAFPAERGLSIADFPRLVPVGEGVYAYEALRKPGFTTVSMIVVGSDGVLIADGQESNDATRAMLAAVATVTDKPVRWMVVGSVHEDHTGGTGALPADTVLVVHPDGLSQIKSGGRKVKIGPSAIGEVKSIDLGDRVVDILFLGRAHTASDLVVRVPDQNLVFMSEVFMNRVFPPMRSAFPKEWEDALQRALDLKAHRYIPGHGFVDGPERSREEMQAFRAAITHIRSEARRLHGPSPDDRPDWGEYASWMLADSQGPIALQRLSTLRE</sequence>
<dbReference type="EMBL" id="CP018221">
    <property type="protein sequence ID" value="API60238.1"/>
    <property type="molecule type" value="Genomic_DNA"/>
</dbReference>
<name>A0A1L3ZX77_9SPHN</name>
<dbReference type="PANTHER" id="PTHR42951">
    <property type="entry name" value="METALLO-BETA-LACTAMASE DOMAIN-CONTAINING"/>
    <property type="match status" value="1"/>
</dbReference>
<dbReference type="SMART" id="SM00849">
    <property type="entry name" value="Lactamase_B"/>
    <property type="match status" value="1"/>
</dbReference>
<organism evidence="3 4">
    <name type="scientific">Tardibacter chloracetimidivorans</name>
    <dbReference type="NCBI Taxonomy" id="1921510"/>
    <lineage>
        <taxon>Bacteria</taxon>
        <taxon>Pseudomonadati</taxon>
        <taxon>Pseudomonadota</taxon>
        <taxon>Alphaproteobacteria</taxon>
        <taxon>Sphingomonadales</taxon>
        <taxon>Sphingomonadaceae</taxon>
        <taxon>Tardibacter</taxon>
    </lineage>
</organism>
<proteinExistence type="predicted"/>
<dbReference type="InterPro" id="IPR050855">
    <property type="entry name" value="NDM-1-like"/>
</dbReference>
<dbReference type="STRING" id="1921510.BSL82_13835"/>
<feature type="domain" description="Metallo-beta-lactamase" evidence="2">
    <location>
        <begin position="61"/>
        <end position="227"/>
    </location>
</feature>
<dbReference type="AlphaFoldDB" id="A0A1L3ZX77"/>
<evidence type="ECO:0000259" key="2">
    <source>
        <dbReference type="SMART" id="SM00849"/>
    </source>
</evidence>
<dbReference type="Gene3D" id="3.60.15.10">
    <property type="entry name" value="Ribonuclease Z/Hydroxyacylglutathione hydrolase-like"/>
    <property type="match status" value="1"/>
</dbReference>
<dbReference type="OrthoDB" id="420651at2"/>
<dbReference type="InterPro" id="IPR001279">
    <property type="entry name" value="Metallo-B-lactamas"/>
</dbReference>
<dbReference type="SUPFAM" id="SSF56281">
    <property type="entry name" value="Metallo-hydrolase/oxidoreductase"/>
    <property type="match status" value="1"/>
</dbReference>
<accession>A0A1L3ZX77</accession>
<feature type="chain" id="PRO_5012860273" description="Metallo-beta-lactamase domain-containing protein" evidence="1">
    <location>
        <begin position="23"/>
        <end position="293"/>
    </location>
</feature>
<protein>
    <recommendedName>
        <fullName evidence="2">Metallo-beta-lactamase domain-containing protein</fullName>
    </recommendedName>
</protein>
<evidence type="ECO:0000313" key="4">
    <source>
        <dbReference type="Proteomes" id="UP000182063"/>
    </source>
</evidence>
<dbReference type="Proteomes" id="UP000182063">
    <property type="component" value="Chromosome"/>
</dbReference>
<keyword evidence="4" id="KW-1185">Reference proteome</keyword>
<reference evidence="4" key="1">
    <citation type="submission" date="2016-11" db="EMBL/GenBank/DDBJ databases">
        <title>Complete Genome Sequence of alachlor-degrading Sphingomonas sp. strain JJ-A5.</title>
        <authorList>
            <person name="Lee H."/>
            <person name="Ka J.-O."/>
        </authorList>
    </citation>
    <scope>NUCLEOTIDE SEQUENCE [LARGE SCALE GENOMIC DNA]</scope>
    <source>
        <strain evidence="4">JJ-A5</strain>
    </source>
</reference>
<evidence type="ECO:0000256" key="1">
    <source>
        <dbReference type="SAM" id="SignalP"/>
    </source>
</evidence>
<dbReference type="PANTHER" id="PTHR42951:SF20">
    <property type="entry name" value="BETA LACTAMASE"/>
    <property type="match status" value="1"/>
</dbReference>
<dbReference type="CDD" id="cd16282">
    <property type="entry name" value="metallo-hydrolase-like_MBL-fold"/>
    <property type="match status" value="1"/>
</dbReference>
<dbReference type="Pfam" id="PF00753">
    <property type="entry name" value="Lactamase_B"/>
    <property type="match status" value="1"/>
</dbReference>
<keyword evidence="1" id="KW-0732">Signal</keyword>